<evidence type="ECO:0008006" key="3">
    <source>
        <dbReference type="Google" id="ProtNLM"/>
    </source>
</evidence>
<gene>
    <name evidence="1" type="ORF">AVEN_191069_1</name>
</gene>
<sequence length="217" mass="24356">MPTLQEKALLVKLFYLNQQNSVAAVKEFRHMKQMRKGPMSPCALRKIIQKFQTTMQIGILPGGGRKQIPSSSVEDVAIAVVEAPVSRHMVVTGTQSFEQLLHFSSLPESWLTSNGHGAFCGVTKPTFASMEITANGIQTCPVIGQGYRAMLRDFVIPQLQQRGCLQDIIFMHDGAPPHSDRRVKQLLRQHFKDARVISRHFPTAWPPRSPDITFCDF</sequence>
<proteinExistence type="predicted"/>
<protein>
    <recommendedName>
        <fullName evidence="3">DUF4817 domain-containing protein</fullName>
    </recommendedName>
</protein>
<organism evidence="1 2">
    <name type="scientific">Araneus ventricosus</name>
    <name type="common">Orbweaver spider</name>
    <name type="synonym">Epeira ventricosa</name>
    <dbReference type="NCBI Taxonomy" id="182803"/>
    <lineage>
        <taxon>Eukaryota</taxon>
        <taxon>Metazoa</taxon>
        <taxon>Ecdysozoa</taxon>
        <taxon>Arthropoda</taxon>
        <taxon>Chelicerata</taxon>
        <taxon>Arachnida</taxon>
        <taxon>Araneae</taxon>
        <taxon>Araneomorphae</taxon>
        <taxon>Entelegynae</taxon>
        <taxon>Araneoidea</taxon>
        <taxon>Araneidae</taxon>
        <taxon>Araneus</taxon>
    </lineage>
</organism>
<dbReference type="GO" id="GO:0003676">
    <property type="term" value="F:nucleic acid binding"/>
    <property type="evidence" value="ECO:0007669"/>
    <property type="project" value="InterPro"/>
</dbReference>
<reference evidence="1 2" key="1">
    <citation type="journal article" date="2019" name="Sci. Rep.">
        <title>Orb-weaving spider Araneus ventricosus genome elucidates the spidroin gene catalogue.</title>
        <authorList>
            <person name="Kono N."/>
            <person name="Nakamura H."/>
            <person name="Ohtoshi R."/>
            <person name="Moran D.A.P."/>
            <person name="Shinohara A."/>
            <person name="Yoshida Y."/>
            <person name="Fujiwara M."/>
            <person name="Mori M."/>
            <person name="Tomita M."/>
            <person name="Arakawa K."/>
        </authorList>
    </citation>
    <scope>NUCLEOTIDE SEQUENCE [LARGE SCALE GENOMIC DNA]</scope>
</reference>
<dbReference type="Proteomes" id="UP000499080">
    <property type="component" value="Unassembled WGS sequence"/>
</dbReference>
<dbReference type="AlphaFoldDB" id="A0A4Y2AXX6"/>
<evidence type="ECO:0000313" key="1">
    <source>
        <dbReference type="EMBL" id="GBL84603.1"/>
    </source>
</evidence>
<comment type="caution">
    <text evidence="1">The sequence shown here is derived from an EMBL/GenBank/DDBJ whole genome shotgun (WGS) entry which is preliminary data.</text>
</comment>
<name>A0A4Y2AXX6_ARAVE</name>
<keyword evidence="2" id="KW-1185">Reference proteome</keyword>
<dbReference type="OrthoDB" id="7787442at2759"/>
<dbReference type="PANTHER" id="PTHR47326:SF1">
    <property type="entry name" value="HTH PSQ-TYPE DOMAIN-CONTAINING PROTEIN"/>
    <property type="match status" value="1"/>
</dbReference>
<accession>A0A4Y2AXX6</accession>
<dbReference type="InterPro" id="IPR036397">
    <property type="entry name" value="RNaseH_sf"/>
</dbReference>
<evidence type="ECO:0000313" key="2">
    <source>
        <dbReference type="Proteomes" id="UP000499080"/>
    </source>
</evidence>
<dbReference type="EMBL" id="BGPR01000038">
    <property type="protein sequence ID" value="GBL84603.1"/>
    <property type="molecule type" value="Genomic_DNA"/>
</dbReference>
<dbReference type="Gene3D" id="3.30.420.10">
    <property type="entry name" value="Ribonuclease H-like superfamily/Ribonuclease H"/>
    <property type="match status" value="1"/>
</dbReference>
<dbReference type="PANTHER" id="PTHR47326">
    <property type="entry name" value="TRANSPOSABLE ELEMENT TC3 TRANSPOSASE-LIKE PROTEIN"/>
    <property type="match status" value="1"/>
</dbReference>